<gene>
    <name evidence="2" type="ORF">NC797_02215</name>
</gene>
<keyword evidence="3" id="KW-1185">Reference proteome</keyword>
<dbReference type="EMBL" id="JAMQKB010000001">
    <property type="protein sequence ID" value="MDC3423321.1"/>
    <property type="molecule type" value="Genomic_DNA"/>
</dbReference>
<comment type="caution">
    <text evidence="2">The sequence shown here is derived from an EMBL/GenBank/DDBJ whole genome shotgun (WGS) entry which is preliminary data.</text>
</comment>
<organism evidence="2 3">
    <name type="scientific">Terrihalobacillus insolitus</name>
    <dbReference type="NCBI Taxonomy" id="2950438"/>
    <lineage>
        <taxon>Bacteria</taxon>
        <taxon>Bacillati</taxon>
        <taxon>Bacillota</taxon>
        <taxon>Bacilli</taxon>
        <taxon>Bacillales</taxon>
        <taxon>Bacillaceae</taxon>
        <taxon>Terrihalobacillus</taxon>
    </lineage>
</organism>
<feature type="region of interest" description="Disordered" evidence="1">
    <location>
        <begin position="284"/>
        <end position="305"/>
    </location>
</feature>
<dbReference type="AlphaFoldDB" id="A0A9X3WS83"/>
<protein>
    <submittedName>
        <fullName evidence="2">Uncharacterized protein</fullName>
    </submittedName>
</protein>
<sequence length="339" mass="39785">MRKHSINNDDQAQGQLSFDSLLDDYSHNGISKTIKNNWIVKQDRKTFPINLVIDFNRFIDYIAHHTIELTNSTGSIPEEHLSLIKEQMTIEKKNVPFHTQQEHDHYMHLFYHIALAGQLIEKVSVDLNNTELRVANRWNLYSKLMDTEKYLFLLETFWVDVNWAELLNKSFNSVHYILPDVFKKLISEKSGPRLVMDKELLLANLTFDWNYFFLYLEWFGIWICENDQEKVDQYANESRFVPTTITVTSFGKKMVPILLDERNLLSWNIPLRREYGEANPIPGSRFSEDAGNLPKKRKAQAHRKDSVPEPFYQAFAPLFYKRDLAGTLPRVTTASNQYS</sequence>
<accession>A0A9X3WS83</accession>
<evidence type="ECO:0000313" key="2">
    <source>
        <dbReference type="EMBL" id="MDC3423321.1"/>
    </source>
</evidence>
<reference evidence="2" key="1">
    <citation type="submission" date="2022-06" db="EMBL/GenBank/DDBJ databases">
        <title>Aquibacillus sp. a new bacterium isolated from soil saline samples.</title>
        <authorList>
            <person name="Galisteo C."/>
            <person name="De La Haba R."/>
            <person name="Sanchez-Porro C."/>
            <person name="Ventosa A."/>
        </authorList>
    </citation>
    <scope>NUCLEOTIDE SEQUENCE</scope>
    <source>
        <strain evidence="2">3ASR75-11</strain>
    </source>
</reference>
<name>A0A9X3WS83_9BACI</name>
<dbReference type="Proteomes" id="UP001145050">
    <property type="component" value="Unassembled WGS sequence"/>
</dbReference>
<evidence type="ECO:0000256" key="1">
    <source>
        <dbReference type="SAM" id="MobiDB-lite"/>
    </source>
</evidence>
<evidence type="ECO:0000313" key="3">
    <source>
        <dbReference type="Proteomes" id="UP001145050"/>
    </source>
</evidence>
<proteinExistence type="predicted"/>
<dbReference type="RefSeq" id="WP_272434999.1">
    <property type="nucleotide sequence ID" value="NZ_JAMQKB010000001.1"/>
</dbReference>